<dbReference type="SUPFAM" id="SSF52540">
    <property type="entry name" value="P-loop containing nucleoside triphosphate hydrolases"/>
    <property type="match status" value="1"/>
</dbReference>
<reference evidence="2 3" key="1">
    <citation type="journal article" date="2023" name="PLoS ONE">
        <title>Cytospora paraplurivora sp. nov. isolated from orchards with fruit tree decline syndrome in Ontario, Canada.</title>
        <authorList>
            <person name="Ilyukhin E."/>
            <person name="Nguyen H.D.T."/>
            <person name="Castle A.J."/>
            <person name="Ellouze W."/>
        </authorList>
    </citation>
    <scope>NUCLEOTIDE SEQUENCE [LARGE SCALE GENOMIC DNA]</scope>
    <source>
        <strain evidence="2 3">FDS-564</strain>
    </source>
</reference>
<feature type="region of interest" description="Disordered" evidence="1">
    <location>
        <begin position="353"/>
        <end position="406"/>
    </location>
</feature>
<dbReference type="Gene3D" id="3.40.50.300">
    <property type="entry name" value="P-loop containing nucleotide triphosphate hydrolases"/>
    <property type="match status" value="1"/>
</dbReference>
<dbReference type="Proteomes" id="UP001320245">
    <property type="component" value="Unassembled WGS sequence"/>
</dbReference>
<keyword evidence="3" id="KW-1185">Reference proteome</keyword>
<accession>A0AAN9YMJ5</accession>
<dbReference type="InterPro" id="IPR027417">
    <property type="entry name" value="P-loop_NTPase"/>
</dbReference>
<dbReference type="AlphaFoldDB" id="A0AAN9YMJ5"/>
<evidence type="ECO:0000313" key="2">
    <source>
        <dbReference type="EMBL" id="KAK7749676.1"/>
    </source>
</evidence>
<comment type="caution">
    <text evidence="2">The sequence shown here is derived from an EMBL/GenBank/DDBJ whole genome shotgun (WGS) entry which is preliminary data.</text>
</comment>
<evidence type="ECO:0000313" key="3">
    <source>
        <dbReference type="Proteomes" id="UP001320245"/>
    </source>
</evidence>
<organism evidence="2 3">
    <name type="scientific">Cytospora paraplurivora</name>
    <dbReference type="NCBI Taxonomy" id="2898453"/>
    <lineage>
        <taxon>Eukaryota</taxon>
        <taxon>Fungi</taxon>
        <taxon>Dikarya</taxon>
        <taxon>Ascomycota</taxon>
        <taxon>Pezizomycotina</taxon>
        <taxon>Sordariomycetes</taxon>
        <taxon>Sordariomycetidae</taxon>
        <taxon>Diaporthales</taxon>
        <taxon>Cytosporaceae</taxon>
        <taxon>Cytospora</taxon>
    </lineage>
</organism>
<evidence type="ECO:0008006" key="4">
    <source>
        <dbReference type="Google" id="ProtNLM"/>
    </source>
</evidence>
<name>A0AAN9YMJ5_9PEZI</name>
<feature type="compositionally biased region" description="Basic and acidic residues" evidence="1">
    <location>
        <begin position="356"/>
        <end position="367"/>
    </location>
</feature>
<evidence type="ECO:0000256" key="1">
    <source>
        <dbReference type="SAM" id="MobiDB-lite"/>
    </source>
</evidence>
<gene>
    <name evidence="2" type="ORF">SLS53_000255</name>
</gene>
<sequence length="406" mass="45987">MVPQKERLFEEMLASTFRKVLVLRYRDTSKFFGMPISSIQDVEPTVISRKTPKALRKAVQSAIEDIQQVIPSGLPYANNFNASVHAKRALERLYFLSVFPGAAKLMREKGHLVDDESIKEMVKQIGDRSKVDTITFVAENWHIFAKDSPKLEYIVSDIDRMYGDRQLRPHIDTSSPRPGGVPQRQIDRGLKKMVITTPTLGTAIFIYRALLHKKLGPEYVNPVLLHEYLLPSHKKKILEDWDDLSAGKNHFRVLITTFAAGGTGTNLQAANYHILTNPLPLASQQFQTFRRTNRTGQALPVKQKLLVLEDSPVDRILMAHHANQQIMSDPYEVDAPMELAPFEEAGVRRKQPSFGRTHEEVGFDHRAASQLRKSPMEGESRSVPLPAPRSEPEHLVIGHRLSPIEE</sequence>
<proteinExistence type="predicted"/>
<dbReference type="EMBL" id="JAJSPL020000001">
    <property type="protein sequence ID" value="KAK7749676.1"/>
    <property type="molecule type" value="Genomic_DNA"/>
</dbReference>
<protein>
    <recommendedName>
        <fullName evidence="4">Helicase C-terminal domain-containing protein</fullName>
    </recommendedName>
</protein>